<dbReference type="InterPro" id="IPR016024">
    <property type="entry name" value="ARM-type_fold"/>
</dbReference>
<dbReference type="GO" id="GO:0005737">
    <property type="term" value="C:cytoplasm"/>
    <property type="evidence" value="ECO:0007669"/>
    <property type="project" value="InterPro"/>
</dbReference>
<dbReference type="Pfam" id="PF16186">
    <property type="entry name" value="Arm_3"/>
    <property type="match status" value="1"/>
</dbReference>
<keyword evidence="4 5" id="KW-0653">Protein transport</keyword>
<evidence type="ECO:0000256" key="5">
    <source>
        <dbReference type="PIRNR" id="PIRNR005673"/>
    </source>
</evidence>
<feature type="repeat" description="ARM" evidence="6">
    <location>
        <begin position="283"/>
        <end position="326"/>
    </location>
</feature>
<dbReference type="Proteomes" id="UP000054937">
    <property type="component" value="Unassembled WGS sequence"/>
</dbReference>
<feature type="compositionally biased region" description="Low complexity" evidence="7">
    <location>
        <begin position="31"/>
        <end position="40"/>
    </location>
</feature>
<keyword evidence="10" id="KW-1185">Reference proteome</keyword>
<dbReference type="SUPFAM" id="SSF48371">
    <property type="entry name" value="ARM repeat"/>
    <property type="match status" value="1"/>
</dbReference>
<dbReference type="GO" id="GO:0006606">
    <property type="term" value="P:protein import into nucleus"/>
    <property type="evidence" value="ECO:0007669"/>
    <property type="project" value="InterPro"/>
</dbReference>
<dbReference type="InterPro" id="IPR024931">
    <property type="entry name" value="Importin_alpha"/>
</dbReference>
<dbReference type="OMA" id="MVRNATW"/>
<evidence type="ECO:0000256" key="1">
    <source>
        <dbReference type="ARBA" id="ARBA00010394"/>
    </source>
</evidence>
<keyword evidence="3" id="KW-0677">Repeat</keyword>
<proteinExistence type="inferred from homology"/>
<dbReference type="InterPro" id="IPR002652">
    <property type="entry name" value="Importin-a_IBB"/>
</dbReference>
<keyword evidence="2 5" id="KW-0813">Transport</keyword>
<dbReference type="SMART" id="SM00185">
    <property type="entry name" value="ARM"/>
    <property type="match status" value="8"/>
</dbReference>
<dbReference type="PROSITE" id="PS50176">
    <property type="entry name" value="ARM_REPEAT"/>
    <property type="match status" value="3"/>
</dbReference>
<dbReference type="InterPro" id="IPR000225">
    <property type="entry name" value="Armadillo"/>
</dbReference>
<dbReference type="PROSITE" id="PS51214">
    <property type="entry name" value="IBB"/>
    <property type="match status" value="1"/>
</dbReference>
<sequence>MEQQANNLFSFSQNENLLNNQQNIDLGGQGKNQSSNNGNNEDADKLKERRENNAIEIRRDKRNKDLNKKRQFNTTQNQGSMKSDSTSKDNFQGSDELRQKVEKWIRQTFTLTNDFQTIVQSINSNDIEQQHYGTIGLRKILSTEDNPPIQNAIDANLIPRLIQFISQDELKHLQLEAAWALTNIASGNSSQTQAIIDKGAIPIFIKLLKSDQSEVAEQAIWAIGNISGDCAVYRDMILRSGGLQPLIAIIQNATTKAAIKHGTWALSNLCRGRPLPKFQLVKDALPILAQVLMRTTEAEILGDAAWALSYLSDGDESRIDMVIQTGIIPTLISLLRSPILSILIPVLRIIGNIVTGSEQQTNQVLNEPNALPELFQILNHNQKTARREACWALSNITAGTKDQIHQIIKEERYIEKLFSLLETDNDDIKRESAWVLSNATSQAYPEDVRYLVNKGILKLFVQNLDSKDNKTVAVILEAINNILNCGQQNFTSNGENIFLIELDNQQGVDKIEELQKHTCNNVYKKALNILEKHFEIEDPLNA</sequence>
<evidence type="ECO:0000256" key="6">
    <source>
        <dbReference type="PROSITE-ProRule" id="PRU00259"/>
    </source>
</evidence>
<dbReference type="Pfam" id="PF00514">
    <property type="entry name" value="Arm"/>
    <property type="match status" value="3"/>
</dbReference>
<dbReference type="FunCoup" id="A0A0V0QHZ0">
    <property type="interactions" value="259"/>
</dbReference>
<dbReference type="GO" id="GO:0061608">
    <property type="term" value="F:nuclear import signal receptor activity"/>
    <property type="evidence" value="ECO:0007669"/>
    <property type="project" value="InterPro"/>
</dbReference>
<organism evidence="9 10">
    <name type="scientific">Pseudocohnilembus persalinus</name>
    <name type="common">Ciliate</name>
    <dbReference type="NCBI Taxonomy" id="266149"/>
    <lineage>
        <taxon>Eukaryota</taxon>
        <taxon>Sar</taxon>
        <taxon>Alveolata</taxon>
        <taxon>Ciliophora</taxon>
        <taxon>Intramacronucleata</taxon>
        <taxon>Oligohymenophorea</taxon>
        <taxon>Scuticociliatia</taxon>
        <taxon>Philasterida</taxon>
        <taxon>Pseudocohnilembidae</taxon>
        <taxon>Pseudocohnilembus</taxon>
    </lineage>
</organism>
<evidence type="ECO:0000256" key="3">
    <source>
        <dbReference type="ARBA" id="ARBA00022737"/>
    </source>
</evidence>
<evidence type="ECO:0000313" key="9">
    <source>
        <dbReference type="EMBL" id="KRX01871.1"/>
    </source>
</evidence>
<dbReference type="InterPro" id="IPR032413">
    <property type="entry name" value="Arm_3"/>
</dbReference>
<protein>
    <recommendedName>
        <fullName evidence="5">Importin subunit alpha</fullName>
    </recommendedName>
</protein>
<evidence type="ECO:0000259" key="8">
    <source>
        <dbReference type="PROSITE" id="PS51214"/>
    </source>
</evidence>
<evidence type="ECO:0000256" key="4">
    <source>
        <dbReference type="ARBA" id="ARBA00022927"/>
    </source>
</evidence>
<name>A0A0V0QHZ0_PSEPJ</name>
<accession>A0A0V0QHZ0</accession>
<feature type="region of interest" description="Disordered" evidence="7">
    <location>
        <begin position="22"/>
        <end position="94"/>
    </location>
</feature>
<reference evidence="9 10" key="1">
    <citation type="journal article" date="2015" name="Sci. Rep.">
        <title>Genome of the facultative scuticociliatosis pathogen Pseudocohnilembus persalinus provides insight into its virulence through horizontal gene transfer.</title>
        <authorList>
            <person name="Xiong J."/>
            <person name="Wang G."/>
            <person name="Cheng J."/>
            <person name="Tian M."/>
            <person name="Pan X."/>
            <person name="Warren A."/>
            <person name="Jiang C."/>
            <person name="Yuan D."/>
            <person name="Miao W."/>
        </authorList>
    </citation>
    <scope>NUCLEOTIDE SEQUENCE [LARGE SCALE GENOMIC DNA]</scope>
    <source>
        <strain evidence="9">36N120E</strain>
    </source>
</reference>
<dbReference type="InParanoid" id="A0A0V0QHZ0"/>
<dbReference type="Pfam" id="PF01749">
    <property type="entry name" value="IBB"/>
    <property type="match status" value="1"/>
</dbReference>
<dbReference type="PANTHER" id="PTHR23316">
    <property type="entry name" value="IMPORTIN ALPHA"/>
    <property type="match status" value="1"/>
</dbReference>
<comment type="similarity">
    <text evidence="1 5">Belongs to the importin alpha family.</text>
</comment>
<feature type="compositionally biased region" description="Polar residues" evidence="7">
    <location>
        <begin position="72"/>
        <end position="93"/>
    </location>
</feature>
<dbReference type="AlphaFoldDB" id="A0A0V0QHZ0"/>
<dbReference type="OrthoDB" id="428811at2759"/>
<feature type="domain" description="IBB" evidence="8">
    <location>
        <begin position="10"/>
        <end position="79"/>
    </location>
</feature>
<dbReference type="Pfam" id="PF13513">
    <property type="entry name" value="HEAT_EZ"/>
    <property type="match status" value="1"/>
</dbReference>
<dbReference type="EMBL" id="LDAU01000162">
    <property type="protein sequence ID" value="KRX01871.1"/>
    <property type="molecule type" value="Genomic_DNA"/>
</dbReference>
<feature type="repeat" description="ARM" evidence="6">
    <location>
        <begin position="156"/>
        <end position="199"/>
    </location>
</feature>
<dbReference type="PIRSF" id="PIRSF005673">
    <property type="entry name" value="Importin_alpha"/>
    <property type="match status" value="1"/>
</dbReference>
<gene>
    <name evidence="9" type="ORF">PPERSA_00493</name>
</gene>
<dbReference type="Gene3D" id="1.25.10.10">
    <property type="entry name" value="Leucine-rich Repeat Variant"/>
    <property type="match status" value="1"/>
</dbReference>
<evidence type="ECO:0000313" key="10">
    <source>
        <dbReference type="Proteomes" id="UP000054937"/>
    </source>
</evidence>
<evidence type="ECO:0000256" key="2">
    <source>
        <dbReference type="ARBA" id="ARBA00022448"/>
    </source>
</evidence>
<feature type="compositionally biased region" description="Basic and acidic residues" evidence="7">
    <location>
        <begin position="42"/>
        <end position="68"/>
    </location>
</feature>
<dbReference type="InterPro" id="IPR011989">
    <property type="entry name" value="ARM-like"/>
</dbReference>
<feature type="repeat" description="ARM" evidence="6">
    <location>
        <begin position="199"/>
        <end position="227"/>
    </location>
</feature>
<evidence type="ECO:0000256" key="7">
    <source>
        <dbReference type="SAM" id="MobiDB-lite"/>
    </source>
</evidence>
<comment type="caution">
    <text evidence="9">The sequence shown here is derived from an EMBL/GenBank/DDBJ whole genome shotgun (WGS) entry which is preliminary data.</text>
</comment>